<dbReference type="OrthoDB" id="9805821at2"/>
<organism evidence="10 11">
    <name type="scientific">Deinococcus peraridilitoris (strain DSM 19664 / LMG 22246 / CIP 109416 / KR-200)</name>
    <dbReference type="NCBI Taxonomy" id="937777"/>
    <lineage>
        <taxon>Bacteria</taxon>
        <taxon>Thermotogati</taxon>
        <taxon>Deinococcota</taxon>
        <taxon>Deinococci</taxon>
        <taxon>Deinococcales</taxon>
        <taxon>Deinococcaceae</taxon>
        <taxon>Deinococcus</taxon>
    </lineage>
</organism>
<dbReference type="STRING" id="937777.Deipe_0093"/>
<dbReference type="HOGENOM" id="CLU_004542_9_3_0"/>
<dbReference type="Pfam" id="PF01915">
    <property type="entry name" value="Glyco_hydro_3_C"/>
    <property type="match status" value="1"/>
</dbReference>
<dbReference type="InterPro" id="IPR036881">
    <property type="entry name" value="Glyco_hydro_3_C_sf"/>
</dbReference>
<dbReference type="PANTHER" id="PTHR30620:SF16">
    <property type="entry name" value="LYSOSOMAL BETA GLUCOSIDASE"/>
    <property type="match status" value="1"/>
</dbReference>
<accession>K9ZVX6</accession>
<evidence type="ECO:0000259" key="9">
    <source>
        <dbReference type="Pfam" id="PF01915"/>
    </source>
</evidence>
<evidence type="ECO:0000256" key="3">
    <source>
        <dbReference type="ARBA" id="ARBA00012744"/>
    </source>
</evidence>
<keyword evidence="11" id="KW-1185">Reference proteome</keyword>
<dbReference type="PROSITE" id="PS00775">
    <property type="entry name" value="GLYCOSYL_HYDROL_F3"/>
    <property type="match status" value="1"/>
</dbReference>
<dbReference type="EC" id="3.2.1.21" evidence="3"/>
<dbReference type="GO" id="GO:0008422">
    <property type="term" value="F:beta-glucosidase activity"/>
    <property type="evidence" value="ECO:0007669"/>
    <property type="project" value="UniProtKB-EC"/>
</dbReference>
<dbReference type="Gene3D" id="3.40.50.1700">
    <property type="entry name" value="Glycoside hydrolase family 3 C-terminal domain"/>
    <property type="match status" value="1"/>
</dbReference>
<dbReference type="PRINTS" id="PR00133">
    <property type="entry name" value="GLHYDRLASE3"/>
</dbReference>
<evidence type="ECO:0000256" key="5">
    <source>
        <dbReference type="ARBA" id="ARBA00022801"/>
    </source>
</evidence>
<dbReference type="PANTHER" id="PTHR30620">
    <property type="entry name" value="PERIPLASMIC BETA-GLUCOSIDASE-RELATED"/>
    <property type="match status" value="1"/>
</dbReference>
<reference evidence="11" key="1">
    <citation type="submission" date="2012-03" db="EMBL/GenBank/DDBJ databases">
        <title>Complete sequence of chromosome of Deinococcus peraridilitoris DSM 19664.</title>
        <authorList>
            <person name="Lucas S."/>
            <person name="Copeland A."/>
            <person name="Lapidus A."/>
            <person name="Glavina del Rio T."/>
            <person name="Dalin E."/>
            <person name="Tice H."/>
            <person name="Bruce D."/>
            <person name="Goodwin L."/>
            <person name="Pitluck S."/>
            <person name="Peters L."/>
            <person name="Mikhailova N."/>
            <person name="Lu M."/>
            <person name="Kyrpides N."/>
            <person name="Mavromatis K."/>
            <person name="Ivanova N."/>
            <person name="Brettin T."/>
            <person name="Detter J.C."/>
            <person name="Han C."/>
            <person name="Larimer F."/>
            <person name="Land M."/>
            <person name="Hauser L."/>
            <person name="Markowitz V."/>
            <person name="Cheng J.-F."/>
            <person name="Hugenholtz P."/>
            <person name="Woyke T."/>
            <person name="Wu D."/>
            <person name="Pukall R."/>
            <person name="Steenblock K."/>
            <person name="Brambilla E."/>
            <person name="Klenk H.-P."/>
            <person name="Eisen J.A."/>
        </authorList>
    </citation>
    <scope>NUCLEOTIDE SEQUENCE [LARGE SCALE GENOMIC DNA]</scope>
    <source>
        <strain evidence="11">DSM 19664 / LMG 22246 / CIP 109416 / KR-200</strain>
    </source>
</reference>
<feature type="domain" description="Glycoside hydrolase family 3 C-terminal" evidence="9">
    <location>
        <begin position="407"/>
        <end position="601"/>
    </location>
</feature>
<dbReference type="InterPro" id="IPR017853">
    <property type="entry name" value="GH"/>
</dbReference>
<dbReference type="GO" id="GO:0009251">
    <property type="term" value="P:glucan catabolic process"/>
    <property type="evidence" value="ECO:0007669"/>
    <property type="project" value="TreeGrafter"/>
</dbReference>
<comment type="similarity">
    <text evidence="2 7">Belongs to the glycosyl hydrolase 3 family.</text>
</comment>
<feature type="domain" description="Glycoside hydrolase family 3 N-terminal" evidence="8">
    <location>
        <begin position="247"/>
        <end position="369"/>
    </location>
</feature>
<dbReference type="InterPro" id="IPR036962">
    <property type="entry name" value="Glyco_hydro_3_N_sf"/>
</dbReference>
<dbReference type="SUPFAM" id="SSF52279">
    <property type="entry name" value="Beta-D-glucan exohydrolase, C-terminal domain"/>
    <property type="match status" value="1"/>
</dbReference>
<proteinExistence type="inferred from homology"/>
<keyword evidence="6 7" id="KW-0326">Glycosidase</keyword>
<dbReference type="SUPFAM" id="SSF51445">
    <property type="entry name" value="(Trans)glycosidases"/>
    <property type="match status" value="1"/>
</dbReference>
<evidence type="ECO:0000313" key="11">
    <source>
        <dbReference type="Proteomes" id="UP000010467"/>
    </source>
</evidence>
<evidence type="ECO:0000256" key="1">
    <source>
        <dbReference type="ARBA" id="ARBA00000448"/>
    </source>
</evidence>
<dbReference type="KEGG" id="dpd:Deipe_0093"/>
<evidence type="ECO:0000256" key="6">
    <source>
        <dbReference type="ARBA" id="ARBA00023295"/>
    </source>
</evidence>
<dbReference type="InterPro" id="IPR019800">
    <property type="entry name" value="Glyco_hydro_3_AS"/>
</dbReference>
<dbReference type="PATRIC" id="fig|937777.3.peg.98"/>
<dbReference type="InterPro" id="IPR002772">
    <property type="entry name" value="Glyco_hydro_3_C"/>
</dbReference>
<comment type="catalytic activity">
    <reaction evidence="1">
        <text>Hydrolysis of terminal, non-reducing beta-D-glucosyl residues with release of beta-D-glucose.</text>
        <dbReference type="EC" id="3.2.1.21"/>
    </reaction>
</comment>
<dbReference type="Pfam" id="PF00933">
    <property type="entry name" value="Glyco_hydro_3"/>
    <property type="match status" value="2"/>
</dbReference>
<dbReference type="InterPro" id="IPR051915">
    <property type="entry name" value="Cellulose_Degrad_GH3"/>
</dbReference>
<dbReference type="eggNOG" id="COG1472">
    <property type="taxonomic scope" value="Bacteria"/>
</dbReference>
<evidence type="ECO:0000313" key="10">
    <source>
        <dbReference type="EMBL" id="AFZ65701.1"/>
    </source>
</evidence>
<dbReference type="RefSeq" id="WP_015234012.1">
    <property type="nucleotide sequence ID" value="NC_019793.1"/>
</dbReference>
<protein>
    <recommendedName>
        <fullName evidence="3">beta-glucosidase</fullName>
        <ecNumber evidence="3">3.2.1.21</ecNumber>
    </recommendedName>
</protein>
<dbReference type="AlphaFoldDB" id="K9ZVX6"/>
<dbReference type="EMBL" id="CP003382">
    <property type="protein sequence ID" value="AFZ65701.1"/>
    <property type="molecule type" value="Genomic_DNA"/>
</dbReference>
<name>K9ZVX6_DEIPD</name>
<evidence type="ECO:0000256" key="4">
    <source>
        <dbReference type="ARBA" id="ARBA00022729"/>
    </source>
</evidence>
<feature type="domain" description="Glycoside hydrolase family 3 N-terminal" evidence="8">
    <location>
        <begin position="21"/>
        <end position="201"/>
    </location>
</feature>
<keyword evidence="4" id="KW-0732">Signal</keyword>
<dbReference type="Proteomes" id="UP000010467">
    <property type="component" value="Chromosome"/>
</dbReference>
<evidence type="ECO:0000259" key="8">
    <source>
        <dbReference type="Pfam" id="PF00933"/>
    </source>
</evidence>
<evidence type="ECO:0000256" key="7">
    <source>
        <dbReference type="RuleBase" id="RU361161"/>
    </source>
</evidence>
<dbReference type="Gene3D" id="3.20.20.300">
    <property type="entry name" value="Glycoside hydrolase, family 3, N-terminal domain"/>
    <property type="match status" value="1"/>
</dbReference>
<keyword evidence="5 7" id="KW-0378">Hydrolase</keyword>
<dbReference type="InterPro" id="IPR001764">
    <property type="entry name" value="Glyco_hydro_3_N"/>
</dbReference>
<gene>
    <name evidence="10" type="ordered locus">Deipe_0093</name>
</gene>
<sequence>MTQPLSATGQQFVASLLSSMTLDEKIGQMTQPEKNSVKAGDIARLSLGSVLSGGGGNPEPNTPMAWRAMVEGFQQEALQSRLKIPLLYGVDAVHGHNNVVGTTIFPHNIALGATRDADLVRRIGRATALEVAATGVRWDFAPAVSIPQDIRWGRTYEGYSQDPQVVSELAVAYIEGLRGEAWNSPTSVLPSVKHFVADAAATWGTSKRVDRQALSLDRTLAIAKMGQGFVELLDQGAWQIDQGDALIDEATLREVHLPPYKAAIDAGALNVMASYSSWNGLKMHAHQYLLTDVLKQELGFQGFVVSDWEAIDQVHEDFDRAVVLSINAGIDMVMVPFDYERFIASLKRAVQTGEVLEARIDDAVRRILTAKHALGLFEQPYTDPALLEAVGSEAHRHLAREAVRKSLVLLKNEGDVLPLRADGPEILVAGAAADDIGAQCGGWTISWMGGHGNVTPGTSILEGFQQAAPGKVHFSADGEVERHYPVGVVVVAEEPYAEGMGDRADLSLSGEQLALIERVRGRCERLVVVLLSGRPLIITEQIPQWDALVAAWLPGSEGHGVAEVLFGQFPFIGRLAFDWPASHHDIPRRADAQYLFRIGDGLRSGVVVSS</sequence>
<evidence type="ECO:0000256" key="2">
    <source>
        <dbReference type="ARBA" id="ARBA00005336"/>
    </source>
</evidence>